<keyword evidence="4" id="KW-1185">Reference proteome</keyword>
<dbReference type="RefSeq" id="WP_390307320.1">
    <property type="nucleotide sequence ID" value="NZ_JBHRRZ010000035.1"/>
</dbReference>
<keyword evidence="1" id="KW-0732">Signal</keyword>
<dbReference type="Gene3D" id="3.60.10.10">
    <property type="entry name" value="Endonuclease/exonuclease/phosphatase"/>
    <property type="match status" value="1"/>
</dbReference>
<sequence>MGKMLKKFVAVMTMMVALGSFALTPMAAFAAEGSAEAKLKVMSFNLRYLNDHDKPPHTWDERRSTVRQVIRMEQPDIIGTQEAVHQQVTDVAEDLPNYEWIGQGREGGNAGEFMSIYYNENRFTPLEYDHYWLSDTPEVVGSMSWGNTIPRMVTWVKFLDERSNQEFYFVNTHFDHQSEEARQKSAALISEQVKEFDPDLPVLLTGDFNAGPDSEPHNILLEQGGFVDTFTAAETSINQELGTFNGFDTYDGGGADNRIDWILSKGNVVTETSEIVDYQKNGQYPSDHYPVVSDVILQY</sequence>
<dbReference type="SUPFAM" id="SSF56219">
    <property type="entry name" value="DNase I-like"/>
    <property type="match status" value="1"/>
</dbReference>
<dbReference type="PANTHER" id="PTHR12121">
    <property type="entry name" value="CARBON CATABOLITE REPRESSOR PROTEIN 4"/>
    <property type="match status" value="1"/>
</dbReference>
<name>A0ABV7A918_9BACI</name>
<evidence type="ECO:0000256" key="1">
    <source>
        <dbReference type="SAM" id="SignalP"/>
    </source>
</evidence>
<dbReference type="InterPro" id="IPR050410">
    <property type="entry name" value="CCR4/nocturin_mRNA_transcr"/>
</dbReference>
<dbReference type="EMBL" id="JBHRRZ010000035">
    <property type="protein sequence ID" value="MFC2949349.1"/>
    <property type="molecule type" value="Genomic_DNA"/>
</dbReference>
<keyword evidence="3" id="KW-0255">Endonuclease</keyword>
<organism evidence="3 4">
    <name type="scientific">Virgibacillus sediminis</name>
    <dbReference type="NCBI Taxonomy" id="202260"/>
    <lineage>
        <taxon>Bacteria</taxon>
        <taxon>Bacillati</taxon>
        <taxon>Bacillota</taxon>
        <taxon>Bacilli</taxon>
        <taxon>Bacillales</taxon>
        <taxon>Bacillaceae</taxon>
        <taxon>Virgibacillus</taxon>
    </lineage>
</organism>
<dbReference type="GO" id="GO:0004519">
    <property type="term" value="F:endonuclease activity"/>
    <property type="evidence" value="ECO:0007669"/>
    <property type="project" value="UniProtKB-KW"/>
</dbReference>
<evidence type="ECO:0000313" key="4">
    <source>
        <dbReference type="Proteomes" id="UP001595387"/>
    </source>
</evidence>
<keyword evidence="3" id="KW-0378">Hydrolase</keyword>
<proteinExistence type="predicted"/>
<feature type="domain" description="Endonuclease/exonuclease/phosphatase" evidence="2">
    <location>
        <begin position="42"/>
        <end position="288"/>
    </location>
</feature>
<dbReference type="Proteomes" id="UP001595387">
    <property type="component" value="Unassembled WGS sequence"/>
</dbReference>
<dbReference type="InterPro" id="IPR036691">
    <property type="entry name" value="Endo/exonu/phosph_ase_sf"/>
</dbReference>
<comment type="caution">
    <text evidence="3">The sequence shown here is derived from an EMBL/GenBank/DDBJ whole genome shotgun (WGS) entry which is preliminary data.</text>
</comment>
<dbReference type="InterPro" id="IPR005135">
    <property type="entry name" value="Endo/exonuclease/phosphatase"/>
</dbReference>
<dbReference type="PANTHER" id="PTHR12121:SF36">
    <property type="entry name" value="ENDONUCLEASE_EXONUCLEASE_PHOSPHATASE DOMAIN-CONTAINING PROTEIN"/>
    <property type="match status" value="1"/>
</dbReference>
<keyword evidence="3" id="KW-0540">Nuclease</keyword>
<feature type="signal peptide" evidence="1">
    <location>
        <begin position="1"/>
        <end position="30"/>
    </location>
</feature>
<accession>A0ABV7A918</accession>
<dbReference type="Pfam" id="PF03372">
    <property type="entry name" value="Exo_endo_phos"/>
    <property type="match status" value="1"/>
</dbReference>
<protein>
    <submittedName>
        <fullName evidence="3">Endonuclease/exonuclease/phosphatase family protein</fullName>
    </submittedName>
</protein>
<evidence type="ECO:0000259" key="2">
    <source>
        <dbReference type="Pfam" id="PF03372"/>
    </source>
</evidence>
<reference evidence="4" key="1">
    <citation type="journal article" date="2019" name="Int. J. Syst. Evol. Microbiol.">
        <title>The Global Catalogue of Microorganisms (GCM) 10K type strain sequencing project: providing services to taxonomists for standard genome sequencing and annotation.</title>
        <authorList>
            <consortium name="The Broad Institute Genomics Platform"/>
            <consortium name="The Broad Institute Genome Sequencing Center for Infectious Disease"/>
            <person name="Wu L."/>
            <person name="Ma J."/>
        </authorList>
    </citation>
    <scope>NUCLEOTIDE SEQUENCE [LARGE SCALE GENOMIC DNA]</scope>
    <source>
        <strain evidence="4">KCTC 13193</strain>
    </source>
</reference>
<evidence type="ECO:0000313" key="3">
    <source>
        <dbReference type="EMBL" id="MFC2949349.1"/>
    </source>
</evidence>
<gene>
    <name evidence="3" type="ORF">ACFODW_13590</name>
</gene>
<dbReference type="CDD" id="cd09083">
    <property type="entry name" value="EEP-1"/>
    <property type="match status" value="1"/>
</dbReference>
<feature type="chain" id="PRO_5046084181" evidence="1">
    <location>
        <begin position="31"/>
        <end position="299"/>
    </location>
</feature>